<dbReference type="Gene3D" id="4.10.320.10">
    <property type="entry name" value="E3-binding domain"/>
    <property type="match status" value="1"/>
</dbReference>
<evidence type="ECO:0000256" key="4">
    <source>
        <dbReference type="ARBA" id="ARBA00007317"/>
    </source>
</evidence>
<comment type="similarity">
    <text evidence="4 10">Belongs to the 2-oxoacid dehydrogenase family.</text>
</comment>
<dbReference type="GO" id="GO:0005737">
    <property type="term" value="C:cytoplasm"/>
    <property type="evidence" value="ECO:0007669"/>
    <property type="project" value="TreeGrafter"/>
</dbReference>
<dbReference type="Gene3D" id="2.40.50.100">
    <property type="match status" value="1"/>
</dbReference>
<dbReference type="PROSITE" id="PS51826">
    <property type="entry name" value="PSBD"/>
    <property type="match status" value="1"/>
</dbReference>
<evidence type="ECO:0000256" key="6">
    <source>
        <dbReference type="ARBA" id="ARBA00022679"/>
    </source>
</evidence>
<dbReference type="Pfam" id="PF00198">
    <property type="entry name" value="2-oxoacid_dh"/>
    <property type="match status" value="1"/>
</dbReference>
<evidence type="ECO:0000256" key="1">
    <source>
        <dbReference type="ARBA" id="ARBA00001938"/>
    </source>
</evidence>
<sequence>MARFEFRLPDIGEGIAEAEVVAWHVAVGAQIAEDQPLADMMTDKATVEIESPVAGTVVQLAGAVGDQVPIGSVLAVIETAAAGGDAAPATGAEHREQETTEAGRSAANEEEAAPMGDGMTALTPEIEAELPSAETDEAAPLPAPAPLPQPAKAEPASRVLASPAVRQRAKDLGVDLSGVKTASGDRVRHGDLDAFLAYQGSSVRSGGAVAPSRPDEDVRVVGLRRRIAENMAEAKRRIPHFMYAEEVDVTDLEAARHLLNGDRGDRPRLTILPFIAMAVCRALPAFPQINARYDDEGGVVTRSGAVHLGIATQTDAGLSVPVVRNADGRGLWDLSAEIARLAAATRAGKAAREELSGGSITISSLGVMGGVVSTPVINRPEVAIIAVNKVMERPVVVGGQVVVRKMMNLSSSFDHRVVDGWDAASFIQAVRGLLEQPVRMLG</sequence>
<reference evidence="14" key="1">
    <citation type="submission" date="2020-02" db="EMBL/GenBank/DDBJ databases">
        <authorList>
            <person name="Meier V. D."/>
        </authorList>
    </citation>
    <scope>NUCLEOTIDE SEQUENCE</scope>
    <source>
        <strain evidence="14">AVDCRST_MAG39</strain>
    </source>
</reference>
<comment type="catalytic activity">
    <reaction evidence="9">
        <text>N(6)-[(R)-dihydrolipoyl]-L-lysyl-[protein] + succinyl-CoA = N(6)-[(R)-S(8)-succinyldihydrolipoyl]-L-lysyl-[protein] + CoA</text>
        <dbReference type="Rhea" id="RHEA:15213"/>
        <dbReference type="Rhea" id="RHEA-COMP:10475"/>
        <dbReference type="Rhea" id="RHEA-COMP:20092"/>
        <dbReference type="ChEBI" id="CHEBI:57287"/>
        <dbReference type="ChEBI" id="CHEBI:57292"/>
        <dbReference type="ChEBI" id="CHEBI:83100"/>
        <dbReference type="ChEBI" id="CHEBI:83120"/>
        <dbReference type="EC" id="2.3.1.61"/>
    </reaction>
</comment>
<dbReference type="Gene3D" id="3.30.559.10">
    <property type="entry name" value="Chloramphenicol acetyltransferase-like domain"/>
    <property type="match status" value="1"/>
</dbReference>
<accession>A0A6J4T4A1</accession>
<evidence type="ECO:0000256" key="9">
    <source>
        <dbReference type="ARBA" id="ARBA00052761"/>
    </source>
</evidence>
<comment type="cofactor">
    <cofactor evidence="1 10">
        <name>(R)-lipoate</name>
        <dbReference type="ChEBI" id="CHEBI:83088"/>
    </cofactor>
</comment>
<dbReference type="FunFam" id="3.30.559.10:FF:000007">
    <property type="entry name" value="Dihydrolipoamide acetyltransferase component of pyruvate dehydrogenase complex"/>
    <property type="match status" value="1"/>
</dbReference>
<dbReference type="GO" id="GO:0004149">
    <property type="term" value="F:dihydrolipoyllysine-residue succinyltransferase activity"/>
    <property type="evidence" value="ECO:0007669"/>
    <property type="project" value="UniProtKB-EC"/>
</dbReference>
<evidence type="ECO:0000313" key="14">
    <source>
        <dbReference type="EMBL" id="CAA9512764.1"/>
    </source>
</evidence>
<dbReference type="Pfam" id="PF00364">
    <property type="entry name" value="Biotin_lipoyl"/>
    <property type="match status" value="1"/>
</dbReference>
<dbReference type="InterPro" id="IPR036625">
    <property type="entry name" value="E3-bd_dom_sf"/>
</dbReference>
<gene>
    <name evidence="14" type="ORF">AVDCRST_MAG39-2127</name>
</gene>
<dbReference type="InterPro" id="IPR004167">
    <property type="entry name" value="PSBD"/>
</dbReference>
<dbReference type="EMBL" id="CADCVW010000088">
    <property type="protein sequence ID" value="CAA9512764.1"/>
    <property type="molecule type" value="Genomic_DNA"/>
</dbReference>
<dbReference type="GO" id="GO:0031405">
    <property type="term" value="F:lipoic acid binding"/>
    <property type="evidence" value="ECO:0007669"/>
    <property type="project" value="TreeGrafter"/>
</dbReference>
<dbReference type="Pfam" id="PF02817">
    <property type="entry name" value="E3_binding"/>
    <property type="match status" value="1"/>
</dbReference>
<evidence type="ECO:0000256" key="11">
    <source>
        <dbReference type="SAM" id="MobiDB-lite"/>
    </source>
</evidence>
<dbReference type="PANTHER" id="PTHR43178">
    <property type="entry name" value="DIHYDROLIPOAMIDE ACETYLTRANSFERASE COMPONENT OF PYRUVATE DEHYDROGENASE COMPLEX"/>
    <property type="match status" value="1"/>
</dbReference>
<feature type="domain" description="Peripheral subunit-binding (PSBD)" evidence="13">
    <location>
        <begin position="160"/>
        <end position="196"/>
    </location>
</feature>
<keyword evidence="7 10" id="KW-0450">Lipoyl</keyword>
<dbReference type="AlphaFoldDB" id="A0A6J4T4A1"/>
<evidence type="ECO:0000259" key="12">
    <source>
        <dbReference type="PROSITE" id="PS50968"/>
    </source>
</evidence>
<evidence type="ECO:0000256" key="7">
    <source>
        <dbReference type="ARBA" id="ARBA00022823"/>
    </source>
</evidence>
<dbReference type="PROSITE" id="PS50968">
    <property type="entry name" value="BIOTINYL_LIPOYL"/>
    <property type="match status" value="1"/>
</dbReference>
<evidence type="ECO:0000256" key="10">
    <source>
        <dbReference type="RuleBase" id="RU003423"/>
    </source>
</evidence>
<dbReference type="PANTHER" id="PTHR43178:SF5">
    <property type="entry name" value="LIPOAMIDE ACYLTRANSFERASE COMPONENT OF BRANCHED-CHAIN ALPHA-KETO ACID DEHYDROGENASE COMPLEX, MITOCHONDRIAL"/>
    <property type="match status" value="1"/>
</dbReference>
<proteinExistence type="inferred from homology"/>
<evidence type="ECO:0000256" key="5">
    <source>
        <dbReference type="ARBA" id="ARBA00011666"/>
    </source>
</evidence>
<comment type="function">
    <text evidence="2">E2 component of the 2-oxoglutarate dehydrogenase (OGDH) complex which catalyzes the second step in the conversion of 2-oxoglutarate to succinyl-CoA and CO(2).</text>
</comment>
<feature type="domain" description="Lipoyl-binding" evidence="12">
    <location>
        <begin position="3"/>
        <end position="78"/>
    </location>
</feature>
<evidence type="ECO:0000259" key="13">
    <source>
        <dbReference type="PROSITE" id="PS51826"/>
    </source>
</evidence>
<dbReference type="InterPro" id="IPR050743">
    <property type="entry name" value="2-oxoacid_DH_E2_comp"/>
</dbReference>
<keyword evidence="6 10" id="KW-0808">Transferase</keyword>
<evidence type="ECO:0000256" key="2">
    <source>
        <dbReference type="ARBA" id="ARBA00004052"/>
    </source>
</evidence>
<dbReference type="GO" id="GO:0016407">
    <property type="term" value="F:acetyltransferase activity"/>
    <property type="evidence" value="ECO:0007669"/>
    <property type="project" value="TreeGrafter"/>
</dbReference>
<name>A0A6J4T4A1_9SPHN</name>
<dbReference type="InterPro" id="IPR001078">
    <property type="entry name" value="2-oxoacid_DH_actylTfrase"/>
</dbReference>
<organism evidence="14">
    <name type="scientific">uncultured Sphingomonadaceae bacterium</name>
    <dbReference type="NCBI Taxonomy" id="169976"/>
    <lineage>
        <taxon>Bacteria</taxon>
        <taxon>Pseudomonadati</taxon>
        <taxon>Pseudomonadota</taxon>
        <taxon>Alphaproteobacteria</taxon>
        <taxon>Sphingomonadales</taxon>
        <taxon>Sphingomonadaceae</taxon>
        <taxon>environmental samples</taxon>
    </lineage>
</organism>
<feature type="region of interest" description="Disordered" evidence="11">
    <location>
        <begin position="132"/>
        <end position="164"/>
    </location>
</feature>
<dbReference type="InterPro" id="IPR011053">
    <property type="entry name" value="Single_hybrid_motif"/>
</dbReference>
<dbReference type="InterPro" id="IPR000089">
    <property type="entry name" value="Biotin_lipoyl"/>
</dbReference>
<evidence type="ECO:0000256" key="8">
    <source>
        <dbReference type="ARBA" id="ARBA00023315"/>
    </source>
</evidence>
<dbReference type="CDD" id="cd06849">
    <property type="entry name" value="lipoyl_domain"/>
    <property type="match status" value="1"/>
</dbReference>
<dbReference type="InterPro" id="IPR023213">
    <property type="entry name" value="CAT-like_dom_sf"/>
</dbReference>
<protein>
    <recommendedName>
        <fullName evidence="10">Dihydrolipoamide acetyltransferase component of pyruvate dehydrogenase complex</fullName>
        <ecNumber evidence="10">2.3.1.-</ecNumber>
    </recommendedName>
</protein>
<comment type="pathway">
    <text evidence="3">Amino-acid degradation; L-lysine degradation via saccharopine pathway; glutaryl-CoA from L-lysine: step 6/6.</text>
</comment>
<keyword evidence="8 10" id="KW-0012">Acyltransferase</keyword>
<dbReference type="SUPFAM" id="SSF52777">
    <property type="entry name" value="CoA-dependent acyltransferases"/>
    <property type="match status" value="1"/>
</dbReference>
<dbReference type="InterPro" id="IPR003016">
    <property type="entry name" value="2-oxoA_DH_lipoyl-BS"/>
</dbReference>
<dbReference type="PROSITE" id="PS00189">
    <property type="entry name" value="LIPOYL"/>
    <property type="match status" value="1"/>
</dbReference>
<dbReference type="SUPFAM" id="SSF51230">
    <property type="entry name" value="Single hybrid motif"/>
    <property type="match status" value="1"/>
</dbReference>
<feature type="region of interest" description="Disordered" evidence="11">
    <location>
        <begin position="84"/>
        <end position="117"/>
    </location>
</feature>
<comment type="subunit">
    <text evidence="5">Forms a 24-polypeptide structural core with octahedral symmetry. Part of the 2-oxoglutarate dehydrogenase (OGDH) complex composed of E1 (2-oxoglutarate dehydrogenase), E2 (dihydrolipoamide succinyltransferase) and E3 (dihydrolipoamide dehydrogenase); the complex contains multiple copies of the three enzymatic components (E1, E2 and E3).</text>
</comment>
<dbReference type="EC" id="2.3.1.-" evidence="10"/>
<evidence type="ECO:0000256" key="3">
    <source>
        <dbReference type="ARBA" id="ARBA00005145"/>
    </source>
</evidence>